<comment type="caution">
    <text evidence="1">The sequence shown here is derived from an EMBL/GenBank/DDBJ whole genome shotgun (WGS) entry which is preliminary data.</text>
</comment>
<dbReference type="Proteomes" id="UP001215598">
    <property type="component" value="Unassembled WGS sequence"/>
</dbReference>
<proteinExistence type="predicted"/>
<organism evidence="1 2">
    <name type="scientific">Mycena metata</name>
    <dbReference type="NCBI Taxonomy" id="1033252"/>
    <lineage>
        <taxon>Eukaryota</taxon>
        <taxon>Fungi</taxon>
        <taxon>Dikarya</taxon>
        <taxon>Basidiomycota</taxon>
        <taxon>Agaricomycotina</taxon>
        <taxon>Agaricomycetes</taxon>
        <taxon>Agaricomycetidae</taxon>
        <taxon>Agaricales</taxon>
        <taxon>Marasmiineae</taxon>
        <taxon>Mycenaceae</taxon>
        <taxon>Mycena</taxon>
    </lineage>
</organism>
<dbReference type="AlphaFoldDB" id="A0AAD7NW39"/>
<dbReference type="EMBL" id="JARKIB010000008">
    <property type="protein sequence ID" value="KAJ7777326.1"/>
    <property type="molecule type" value="Genomic_DNA"/>
</dbReference>
<evidence type="ECO:0000313" key="1">
    <source>
        <dbReference type="EMBL" id="KAJ7777326.1"/>
    </source>
</evidence>
<name>A0AAD7NW39_9AGAR</name>
<keyword evidence="2" id="KW-1185">Reference proteome</keyword>
<sequence>MVQLEPLATVLASELWETRSRKRGVADRSSHRHRPNYNVARSAGLEILVGFLEFPRAGQHVHSRGLSCSTWTCQQCLTRRRRVAQLNCSFTVSWFIGNLSSCALYTTLPVPDASGARSAAVKIFIGFLEFPQAGQMLATSAPRSKILFDISTSRERGNTLVVIDPSLEGVLVSTLNYNITPSLIRRRARGFYILASGRRGTRSSIARPLRVNNLFATRSATAIQVFIGFLEVPRAGEHVQTHISSTSRVQPLTRHLNFLNSIFGVRASRVMGLCIYVPETTCNQLGRVDEALKFLFEFWSSREQAHTFKLNLAVPSKFRFKFRASRERGYVLSLIPYIHTYM</sequence>
<reference evidence="1" key="1">
    <citation type="submission" date="2023-03" db="EMBL/GenBank/DDBJ databases">
        <title>Massive genome expansion in bonnet fungi (Mycena s.s.) driven by repeated elements and novel gene families across ecological guilds.</title>
        <authorList>
            <consortium name="Lawrence Berkeley National Laboratory"/>
            <person name="Harder C.B."/>
            <person name="Miyauchi S."/>
            <person name="Viragh M."/>
            <person name="Kuo A."/>
            <person name="Thoen E."/>
            <person name="Andreopoulos B."/>
            <person name="Lu D."/>
            <person name="Skrede I."/>
            <person name="Drula E."/>
            <person name="Henrissat B."/>
            <person name="Morin E."/>
            <person name="Kohler A."/>
            <person name="Barry K."/>
            <person name="LaButti K."/>
            <person name="Morin E."/>
            <person name="Salamov A."/>
            <person name="Lipzen A."/>
            <person name="Mereny Z."/>
            <person name="Hegedus B."/>
            <person name="Baldrian P."/>
            <person name="Stursova M."/>
            <person name="Weitz H."/>
            <person name="Taylor A."/>
            <person name="Grigoriev I.V."/>
            <person name="Nagy L.G."/>
            <person name="Martin F."/>
            <person name="Kauserud H."/>
        </authorList>
    </citation>
    <scope>NUCLEOTIDE SEQUENCE</scope>
    <source>
        <strain evidence="1">CBHHK182m</strain>
    </source>
</reference>
<protein>
    <submittedName>
        <fullName evidence="1">Uncharacterized protein</fullName>
    </submittedName>
</protein>
<gene>
    <name evidence="1" type="ORF">B0H16DRAFT_1449426</name>
</gene>
<evidence type="ECO:0000313" key="2">
    <source>
        <dbReference type="Proteomes" id="UP001215598"/>
    </source>
</evidence>
<accession>A0AAD7NW39</accession>